<evidence type="ECO:0000313" key="2">
    <source>
        <dbReference type="EMBL" id="MEL3955959.1"/>
    </source>
</evidence>
<evidence type="ECO:0000313" key="3">
    <source>
        <dbReference type="Proteomes" id="UP001459714"/>
    </source>
</evidence>
<feature type="transmembrane region" description="Helical" evidence="1">
    <location>
        <begin position="474"/>
        <end position="497"/>
    </location>
</feature>
<comment type="caution">
    <text evidence="2">The sequence shown here is derived from an EMBL/GenBank/DDBJ whole genome shotgun (WGS) entry which is preliminary data.</text>
</comment>
<sequence length="504" mass="58643">MNSIFKSKITGLLDEAFKFRWIIFGVILYVFGSRSKEQLYYFSNETKHLINQWDLINNMVGNIYLIIYVILPILLFRSLSILLEDFEYTVLIRVGSYRRWIYRTLAQLLQTFTVIAIIWGLVILIMLISVPSSVEWSSFSELNQSLSESQIMEKYIGSPVLAVLFHSFLLLQSVIVIHLFLAILYVVTKKKFIVTFTAILIWLYGAASFRLLPDSAYLFDISNYLVLHWGVTSFGNLWGPFFVGFGALFLLILIISRIDLRKPSLKIVSFNWVYIAFSSIILIVLWFETRTKTAVTIWDQFLINFFGGSQNGYNLKAFLSYFIIYFGFIFLIQLSLQKELNNTGYYKLLRFQSVNKWFWNWFKKIPIYVTLYLIILVLVSLVISVFSGLSLSHQITLNKTTSINEVVYQFFINGFLQLLFYAVFTFIIAWLSKETFYSFIATSILSIFMFPGLNNNLIIPSGLNSMSYILDDHSIYKISIVLSIWLLLGIMVTLYFLNKNDIDL</sequence>
<dbReference type="Proteomes" id="UP001459714">
    <property type="component" value="Unassembled WGS sequence"/>
</dbReference>
<keyword evidence="1" id="KW-0812">Transmembrane</keyword>
<feature type="transmembrane region" description="Helical" evidence="1">
    <location>
        <begin position="12"/>
        <end position="32"/>
    </location>
</feature>
<name>A0ABU9JT13_9BACI</name>
<dbReference type="EMBL" id="JBBYAK010000001">
    <property type="protein sequence ID" value="MEL3955959.1"/>
    <property type="molecule type" value="Genomic_DNA"/>
</dbReference>
<feature type="transmembrane region" description="Helical" evidence="1">
    <location>
        <begin position="406"/>
        <end position="429"/>
    </location>
</feature>
<keyword evidence="1" id="KW-0472">Membrane</keyword>
<feature type="transmembrane region" description="Helical" evidence="1">
    <location>
        <begin position="267"/>
        <end position="287"/>
    </location>
</feature>
<proteinExistence type="predicted"/>
<accession>A0ABU9JT13</accession>
<feature type="transmembrane region" description="Helical" evidence="1">
    <location>
        <begin position="237"/>
        <end position="255"/>
    </location>
</feature>
<feature type="transmembrane region" description="Helical" evidence="1">
    <location>
        <begin position="63"/>
        <end position="83"/>
    </location>
</feature>
<gene>
    <name evidence="2" type="ORF">NST17_01795</name>
</gene>
<evidence type="ECO:0000256" key="1">
    <source>
        <dbReference type="SAM" id="Phobius"/>
    </source>
</evidence>
<organism evidence="2 3">
    <name type="scientific">Caldifermentibacillus hisashii</name>
    <dbReference type="NCBI Taxonomy" id="996558"/>
    <lineage>
        <taxon>Bacteria</taxon>
        <taxon>Bacillati</taxon>
        <taxon>Bacillota</taxon>
        <taxon>Bacilli</taxon>
        <taxon>Bacillales</taxon>
        <taxon>Bacillaceae</taxon>
        <taxon>Caldifermentibacillus</taxon>
    </lineage>
</organism>
<dbReference type="RefSeq" id="WP_251250106.1">
    <property type="nucleotide sequence ID" value="NZ_JBBYAK010000001.1"/>
</dbReference>
<protein>
    <submittedName>
        <fullName evidence="2">Permease</fullName>
    </submittedName>
</protein>
<reference evidence="2 3" key="1">
    <citation type="submission" date="2024-03" db="EMBL/GenBank/DDBJ databases">
        <title>Bacilli Hybrid Assemblies.</title>
        <authorList>
            <person name="Kovac J."/>
        </authorList>
    </citation>
    <scope>NUCLEOTIDE SEQUENCE [LARGE SCALE GENOMIC DNA]</scope>
    <source>
        <strain evidence="2 3">FSL M8-0022</strain>
    </source>
</reference>
<feature type="transmembrane region" description="Helical" evidence="1">
    <location>
        <begin position="192"/>
        <end position="212"/>
    </location>
</feature>
<keyword evidence="3" id="KW-1185">Reference proteome</keyword>
<feature type="transmembrane region" description="Helical" evidence="1">
    <location>
        <begin position="318"/>
        <end position="336"/>
    </location>
</feature>
<feature type="transmembrane region" description="Helical" evidence="1">
    <location>
        <begin position="160"/>
        <end position="185"/>
    </location>
</feature>
<feature type="transmembrane region" description="Helical" evidence="1">
    <location>
        <begin position="365"/>
        <end position="386"/>
    </location>
</feature>
<feature type="transmembrane region" description="Helical" evidence="1">
    <location>
        <begin position="104"/>
        <end position="130"/>
    </location>
</feature>
<feature type="transmembrane region" description="Helical" evidence="1">
    <location>
        <begin position="436"/>
        <end position="454"/>
    </location>
</feature>
<keyword evidence="1" id="KW-1133">Transmembrane helix</keyword>